<gene>
    <name evidence="1" type="ordered locus">PSTAB_1904</name>
</gene>
<accession>F8H9G3</accession>
<reference evidence="1 2" key="1">
    <citation type="journal article" date="2011" name="J. Bacteriol.">
        <title>Complete Genome Sequence of the Type Strain Pseudomonas stutzeri CGMCC 1.1803.</title>
        <authorList>
            <person name="Chen M."/>
            <person name="Yan Y."/>
            <person name="Zhang W."/>
            <person name="Lu W."/>
            <person name="Wang J."/>
            <person name="Ping S."/>
            <person name="Lin M."/>
        </authorList>
    </citation>
    <scope>NUCLEOTIDE SEQUENCE [LARGE SCALE GENOMIC DNA]</scope>
    <source>
        <strain evidence="2">ATCC 17588 / DSM 5190 / CCUG 11256 / JCM 5965 / LMG 11199 / NCIMB 11358 / Stanier 221</strain>
    </source>
</reference>
<protein>
    <submittedName>
        <fullName evidence="1">Uncharacterized protein</fullName>
    </submittedName>
</protein>
<reference key="2">
    <citation type="submission" date="2011-06" db="EMBL/GenBank/DDBJ databases">
        <title>Complete Genome Sequence of Pseudomonas stutzeri Strain CGMCC 1.1803.</title>
        <authorList>
            <person name="Yan Y."/>
            <person name="Chen M."/>
            <person name="Lu W."/>
            <person name="Zhang W."/>
            <person name="Ping S."/>
            <person name="Lin M."/>
        </authorList>
    </citation>
    <scope>NUCLEOTIDE SEQUENCE</scope>
    <source>
        <strain>ATCC 17588</strain>
    </source>
</reference>
<evidence type="ECO:0000313" key="2">
    <source>
        <dbReference type="Proteomes" id="UP000008932"/>
    </source>
</evidence>
<reference evidence="2" key="3">
    <citation type="submission" date="2011-06" db="EMBL/GenBank/DDBJ databases">
        <title>Complete genome sequence of Pseudomonas stutzeri strain CGMCC 1.1803.</title>
        <authorList>
            <person name="Yan Y."/>
            <person name="Chen M."/>
            <person name="Lu W."/>
            <person name="Zhang W."/>
            <person name="Ping S."/>
            <person name="Lin M."/>
        </authorList>
    </citation>
    <scope>NUCLEOTIDE SEQUENCE [LARGE SCALE GENOMIC DNA]</scope>
    <source>
        <strain evidence="2">ATCC 17588 / DSM 5190 / CCUG 11256 / JCM 5965 / LMG 11199 / NCIMB 11358 / Stanier 221</strain>
    </source>
</reference>
<organism evidence="1 2">
    <name type="scientific">Stutzerimonas stutzeri (strain ATCC 17588 / DSM 5190 / CCUG 11256 / JCM 5965 / LMG 11199 / NBRC 14165 / NCIMB 11358 / Stanier 221)</name>
    <name type="common">Pseudomonas stutzeri</name>
    <dbReference type="NCBI Taxonomy" id="96563"/>
    <lineage>
        <taxon>Bacteria</taxon>
        <taxon>Pseudomonadati</taxon>
        <taxon>Pseudomonadota</taxon>
        <taxon>Gammaproteobacteria</taxon>
        <taxon>Pseudomonadales</taxon>
        <taxon>Pseudomonadaceae</taxon>
        <taxon>Stutzerimonas</taxon>
    </lineage>
</organism>
<proteinExistence type="predicted"/>
<dbReference type="AlphaFoldDB" id="F8H9G3"/>
<dbReference type="KEGG" id="psz:PSTAB_1904"/>
<sequence length="43" mass="4632">MRPLGTRSNVGWIALYRSTNRPSGPATNIAVEKASPFSTLRGT</sequence>
<dbReference type="Proteomes" id="UP000008932">
    <property type="component" value="Chromosome"/>
</dbReference>
<evidence type="ECO:0000313" key="1">
    <source>
        <dbReference type="EMBL" id="AEJ05185.1"/>
    </source>
</evidence>
<dbReference type="EMBL" id="CP002881">
    <property type="protein sequence ID" value="AEJ05185.1"/>
    <property type="molecule type" value="Genomic_DNA"/>
</dbReference>
<dbReference type="HOGENOM" id="CLU_3238538_0_0_6"/>
<name>F8H9G3_STUS2</name>